<comment type="caution">
    <text evidence="1">The sequence shown here is derived from an EMBL/GenBank/DDBJ whole genome shotgun (WGS) entry which is preliminary data.</text>
</comment>
<dbReference type="Proteomes" id="UP000646827">
    <property type="component" value="Unassembled WGS sequence"/>
</dbReference>
<dbReference type="PANTHER" id="PTHR31687">
    <property type="match status" value="1"/>
</dbReference>
<gene>
    <name evidence="1" type="ORF">INT45_011669</name>
</gene>
<sequence>MTIPPKDYLRTLGSIRDRCYQVYEKAQQGKLCYFDIDEKKFDGIVDHVEDLTHRRFSDIKTIPPHSRLRHLGETYQEWRSKQEPGIELARKMVDLVIVSVLVDAGAGQQWKYTTKDGKQIGRSEGLAIASVDMFLKGYFAGDDAMDHVDADGLSNVSVERMAAGFQVSDSNPMVGLEGRSQLLNKLATVIKNQSTYFPATADGVVRPGNLIDYLLKDDKDAKTVPIEKLWMAVMSLGGIWPARVEIEGVQLGDVWPCTCLGDESPENLVPFHKLSQWLTYSLIEVIESCLGITVEGVEQMTGLPEYRNGGLLVDHGLLTLKPEITQRGGGGVDGALPSFEGSDPAIVEWRALTVVYLDKIHKAMETRLGQKLKLAQVLESGTWTAGREIAAKLRPDTAGPPIIIQVMTTIIML</sequence>
<protein>
    <recommendedName>
        <fullName evidence="3">DUF1688-domain-containing protein</fullName>
    </recommendedName>
</protein>
<keyword evidence="2" id="KW-1185">Reference proteome</keyword>
<dbReference type="PANTHER" id="PTHR31687:SF3">
    <property type="entry name" value="PROTEIN URG3"/>
    <property type="match status" value="1"/>
</dbReference>
<proteinExistence type="predicted"/>
<dbReference type="Pfam" id="PF07958">
    <property type="entry name" value="DUF1688"/>
    <property type="match status" value="1"/>
</dbReference>
<reference evidence="1 2" key="1">
    <citation type="submission" date="2020-12" db="EMBL/GenBank/DDBJ databases">
        <title>Metabolic potential, ecology and presence of endohyphal bacteria is reflected in genomic diversity of Mucoromycotina.</title>
        <authorList>
            <person name="Muszewska A."/>
            <person name="Okrasinska A."/>
            <person name="Steczkiewicz K."/>
            <person name="Drgas O."/>
            <person name="Orlowska M."/>
            <person name="Perlinska-Lenart U."/>
            <person name="Aleksandrzak-Piekarczyk T."/>
            <person name="Szatraj K."/>
            <person name="Zielenkiewicz U."/>
            <person name="Pilsyk S."/>
            <person name="Malc E."/>
            <person name="Mieczkowski P."/>
            <person name="Kruszewska J.S."/>
            <person name="Biernat P."/>
            <person name="Pawlowska J."/>
        </authorList>
    </citation>
    <scope>NUCLEOTIDE SEQUENCE [LARGE SCALE GENOMIC DNA]</scope>
    <source>
        <strain evidence="1 2">CBS 142.35</strain>
    </source>
</reference>
<organism evidence="1 2">
    <name type="scientific">Circinella minor</name>
    <dbReference type="NCBI Taxonomy" id="1195481"/>
    <lineage>
        <taxon>Eukaryota</taxon>
        <taxon>Fungi</taxon>
        <taxon>Fungi incertae sedis</taxon>
        <taxon>Mucoromycota</taxon>
        <taxon>Mucoromycotina</taxon>
        <taxon>Mucoromycetes</taxon>
        <taxon>Mucorales</taxon>
        <taxon>Lichtheimiaceae</taxon>
        <taxon>Circinella</taxon>
    </lineage>
</organism>
<dbReference type="AlphaFoldDB" id="A0A8H7RZ83"/>
<dbReference type="InterPro" id="IPR012469">
    <property type="entry name" value="DUF1688"/>
</dbReference>
<evidence type="ECO:0008006" key="3">
    <source>
        <dbReference type="Google" id="ProtNLM"/>
    </source>
</evidence>
<evidence type="ECO:0000313" key="2">
    <source>
        <dbReference type="Proteomes" id="UP000646827"/>
    </source>
</evidence>
<accession>A0A8H7RZ83</accession>
<evidence type="ECO:0000313" key="1">
    <source>
        <dbReference type="EMBL" id="KAG2218488.1"/>
    </source>
</evidence>
<dbReference type="OrthoDB" id="2153176at2759"/>
<dbReference type="EMBL" id="JAEPRB010000227">
    <property type="protein sequence ID" value="KAG2218488.1"/>
    <property type="molecule type" value="Genomic_DNA"/>
</dbReference>
<name>A0A8H7RZ83_9FUNG</name>